<evidence type="ECO:0000256" key="1">
    <source>
        <dbReference type="ARBA" id="ARBA00004141"/>
    </source>
</evidence>
<dbReference type="GO" id="GO:0016020">
    <property type="term" value="C:membrane"/>
    <property type="evidence" value="ECO:0007669"/>
    <property type="project" value="UniProtKB-SubCell"/>
</dbReference>
<keyword evidence="7" id="KW-0808">Transferase</keyword>
<dbReference type="InterPro" id="IPR009915">
    <property type="entry name" value="NnrU_dom"/>
</dbReference>
<dbReference type="GO" id="GO:0032259">
    <property type="term" value="P:methylation"/>
    <property type="evidence" value="ECO:0007669"/>
    <property type="project" value="UniProtKB-KW"/>
</dbReference>
<feature type="domain" description="NnrU" evidence="6">
    <location>
        <begin position="6"/>
        <end position="164"/>
    </location>
</feature>
<keyword evidence="4 5" id="KW-0472">Membrane</keyword>
<feature type="transmembrane region" description="Helical" evidence="5">
    <location>
        <begin position="74"/>
        <end position="91"/>
    </location>
</feature>
<dbReference type="Pfam" id="PF07298">
    <property type="entry name" value="NnrU"/>
    <property type="match status" value="1"/>
</dbReference>
<accession>A0A1M7ZA69</accession>
<evidence type="ECO:0000259" key="6">
    <source>
        <dbReference type="Pfam" id="PF07298"/>
    </source>
</evidence>
<dbReference type="EMBL" id="FRXN01000002">
    <property type="protein sequence ID" value="SHO61807.1"/>
    <property type="molecule type" value="Genomic_DNA"/>
</dbReference>
<keyword evidence="7" id="KW-0489">Methyltransferase</keyword>
<feature type="transmembrane region" description="Helical" evidence="5">
    <location>
        <begin position="127"/>
        <end position="160"/>
    </location>
</feature>
<dbReference type="AlphaFoldDB" id="A0A1M7ZA69"/>
<dbReference type="PANTHER" id="PTHR43847:SF1">
    <property type="entry name" value="BLL3993 PROTEIN"/>
    <property type="match status" value="1"/>
</dbReference>
<keyword evidence="2 5" id="KW-0812">Transmembrane</keyword>
<feature type="transmembrane region" description="Helical" evidence="5">
    <location>
        <begin position="43"/>
        <end position="62"/>
    </location>
</feature>
<dbReference type="PANTHER" id="PTHR43847">
    <property type="entry name" value="BLL3993 PROTEIN"/>
    <property type="match status" value="1"/>
</dbReference>
<evidence type="ECO:0000256" key="4">
    <source>
        <dbReference type="ARBA" id="ARBA00023136"/>
    </source>
</evidence>
<dbReference type="Gene3D" id="1.20.120.1630">
    <property type="match status" value="1"/>
</dbReference>
<gene>
    <name evidence="7" type="ORF">SAMN04488108_1584</name>
</gene>
<dbReference type="InterPro" id="IPR052527">
    <property type="entry name" value="Metal_cation-efflux_comp"/>
</dbReference>
<sequence>MNDYIILALCWSLFYAVHSLMAASKLKRILKEKLGQHMKWYRLFYSLLSILLLMGIGLVSIKIPTQKILSESQFLLYFGYLFATFGTIIMVKSSKGWSLKSFLGFKPVDQNEELFQSGWYARVRHPLYLGLAMIFLGYFLVAGTGAALTHFVCLALYLPIGIYFEEQNLVDQFGQEYIEYKKEVPAFFPKLKK</sequence>
<dbReference type="GO" id="GO:0008168">
    <property type="term" value="F:methyltransferase activity"/>
    <property type="evidence" value="ECO:0007669"/>
    <property type="project" value="UniProtKB-KW"/>
</dbReference>
<evidence type="ECO:0000256" key="3">
    <source>
        <dbReference type="ARBA" id="ARBA00022989"/>
    </source>
</evidence>
<evidence type="ECO:0000313" key="7">
    <source>
        <dbReference type="EMBL" id="SHO61807.1"/>
    </source>
</evidence>
<dbReference type="Proteomes" id="UP000184609">
    <property type="component" value="Unassembled WGS sequence"/>
</dbReference>
<comment type="subcellular location">
    <subcellularLocation>
        <location evidence="1">Membrane</location>
        <topology evidence="1">Multi-pass membrane protein</topology>
    </subcellularLocation>
</comment>
<organism evidence="7 8">
    <name type="scientific">Algoriphagus zhangzhouensis</name>
    <dbReference type="NCBI Taxonomy" id="1073327"/>
    <lineage>
        <taxon>Bacteria</taxon>
        <taxon>Pseudomonadati</taxon>
        <taxon>Bacteroidota</taxon>
        <taxon>Cytophagia</taxon>
        <taxon>Cytophagales</taxon>
        <taxon>Cyclobacteriaceae</taxon>
        <taxon>Algoriphagus</taxon>
    </lineage>
</organism>
<protein>
    <submittedName>
        <fullName evidence="7">Protein-S-isoprenylcysteine O-methyltransferase Ste14</fullName>
    </submittedName>
</protein>
<evidence type="ECO:0000256" key="5">
    <source>
        <dbReference type="SAM" id="Phobius"/>
    </source>
</evidence>
<proteinExistence type="predicted"/>
<name>A0A1M7ZA69_9BACT</name>
<keyword evidence="8" id="KW-1185">Reference proteome</keyword>
<dbReference type="STRING" id="1073327.SAMN04488108_1584"/>
<reference evidence="8" key="1">
    <citation type="submission" date="2016-12" db="EMBL/GenBank/DDBJ databases">
        <authorList>
            <person name="Varghese N."/>
            <person name="Submissions S."/>
        </authorList>
    </citation>
    <scope>NUCLEOTIDE SEQUENCE [LARGE SCALE GENOMIC DNA]</scope>
    <source>
        <strain evidence="8">DSM 25035</strain>
    </source>
</reference>
<feature type="transmembrane region" description="Helical" evidence="5">
    <location>
        <begin position="6"/>
        <end position="23"/>
    </location>
</feature>
<dbReference type="OrthoDB" id="9809773at2"/>
<dbReference type="RefSeq" id="WP_073571242.1">
    <property type="nucleotide sequence ID" value="NZ_FRXN01000002.1"/>
</dbReference>
<evidence type="ECO:0000256" key="2">
    <source>
        <dbReference type="ARBA" id="ARBA00022692"/>
    </source>
</evidence>
<keyword evidence="3 5" id="KW-1133">Transmembrane helix</keyword>
<evidence type="ECO:0000313" key="8">
    <source>
        <dbReference type="Proteomes" id="UP000184609"/>
    </source>
</evidence>